<proteinExistence type="predicted"/>
<sequence>MKRKQNHTLTFQPRYAIPNTTIHTGKASWVTIQQLRLVYEAEKTVDCPITVDHFFSQLHQLSSRAVSVSSRFDVLPFRRLLTQTANSPPPLSDYRCPIRDIDG</sequence>
<dbReference type="EMBL" id="KZ825083">
    <property type="protein sequence ID" value="RAH52555.1"/>
    <property type="molecule type" value="Genomic_DNA"/>
</dbReference>
<dbReference type="RefSeq" id="XP_025510477.1">
    <property type="nucleotide sequence ID" value="XM_025656522.1"/>
</dbReference>
<reference evidence="1 2" key="1">
    <citation type="submission" date="2018-02" db="EMBL/GenBank/DDBJ databases">
        <title>The genomes of Aspergillus section Nigri reveals drivers in fungal speciation.</title>
        <authorList>
            <consortium name="DOE Joint Genome Institute"/>
            <person name="Vesth T.C."/>
            <person name="Nybo J."/>
            <person name="Theobald S."/>
            <person name="Brandl J."/>
            <person name="Frisvad J.C."/>
            <person name="Nielsen K.F."/>
            <person name="Lyhne E.K."/>
            <person name="Kogle M.E."/>
            <person name="Kuo A."/>
            <person name="Riley R."/>
            <person name="Clum A."/>
            <person name="Nolan M."/>
            <person name="Lipzen A."/>
            <person name="Salamov A."/>
            <person name="Henrissat B."/>
            <person name="Wiebenga A."/>
            <person name="De vries R.P."/>
            <person name="Grigoriev I.V."/>
            <person name="Mortensen U.H."/>
            <person name="Andersen M.R."/>
            <person name="Baker S.E."/>
        </authorList>
    </citation>
    <scope>NUCLEOTIDE SEQUENCE [LARGE SCALE GENOMIC DNA]</scope>
    <source>
        <strain evidence="1 2">CBS 112811</strain>
    </source>
</reference>
<dbReference type="Proteomes" id="UP000249526">
    <property type="component" value="Unassembled WGS sequence"/>
</dbReference>
<name>A0A8G1QWA4_9EURO</name>
<dbReference type="GeneID" id="37159924"/>
<protein>
    <submittedName>
        <fullName evidence="1">Uncharacterized protein</fullName>
    </submittedName>
</protein>
<dbReference type="AlphaFoldDB" id="A0A8G1QWA4"/>
<evidence type="ECO:0000313" key="2">
    <source>
        <dbReference type="Proteomes" id="UP000249526"/>
    </source>
</evidence>
<gene>
    <name evidence="1" type="ORF">BO85DRAFT_383568</name>
</gene>
<evidence type="ECO:0000313" key="1">
    <source>
        <dbReference type="EMBL" id="RAH52555.1"/>
    </source>
</evidence>
<organism evidence="1 2">
    <name type="scientific">Aspergillus piperis CBS 112811</name>
    <dbReference type="NCBI Taxonomy" id="1448313"/>
    <lineage>
        <taxon>Eukaryota</taxon>
        <taxon>Fungi</taxon>
        <taxon>Dikarya</taxon>
        <taxon>Ascomycota</taxon>
        <taxon>Pezizomycotina</taxon>
        <taxon>Eurotiomycetes</taxon>
        <taxon>Eurotiomycetidae</taxon>
        <taxon>Eurotiales</taxon>
        <taxon>Aspergillaceae</taxon>
        <taxon>Aspergillus</taxon>
        <taxon>Aspergillus subgen. Circumdati</taxon>
    </lineage>
</organism>
<accession>A0A8G1QWA4</accession>
<keyword evidence="2" id="KW-1185">Reference proteome</keyword>